<protein>
    <submittedName>
        <fullName evidence="1">Uncharacterized protein</fullName>
    </submittedName>
</protein>
<dbReference type="InterPro" id="IPR011989">
    <property type="entry name" value="ARM-like"/>
</dbReference>
<reference evidence="1" key="1">
    <citation type="submission" date="2021-01" db="EMBL/GenBank/DDBJ databases">
        <authorList>
            <person name="Corre E."/>
            <person name="Pelletier E."/>
            <person name="Niang G."/>
            <person name="Scheremetjew M."/>
            <person name="Finn R."/>
            <person name="Kale V."/>
            <person name="Holt S."/>
            <person name="Cochrane G."/>
            <person name="Meng A."/>
            <person name="Brown T."/>
            <person name="Cohen L."/>
        </authorList>
    </citation>
    <scope>NUCLEOTIDE SEQUENCE</scope>
    <source>
        <strain evidence="1">Pop2</strain>
    </source>
</reference>
<dbReference type="InterPro" id="IPR016024">
    <property type="entry name" value="ARM-type_fold"/>
</dbReference>
<dbReference type="SUPFAM" id="SSF48371">
    <property type="entry name" value="ARM repeat"/>
    <property type="match status" value="1"/>
</dbReference>
<accession>A0A7S1YV92</accession>
<proteinExistence type="predicted"/>
<dbReference type="AlphaFoldDB" id="A0A7S1YV92"/>
<organism evidence="1">
    <name type="scientific">Ditylum brightwellii</name>
    <dbReference type="NCBI Taxonomy" id="49249"/>
    <lineage>
        <taxon>Eukaryota</taxon>
        <taxon>Sar</taxon>
        <taxon>Stramenopiles</taxon>
        <taxon>Ochrophyta</taxon>
        <taxon>Bacillariophyta</taxon>
        <taxon>Mediophyceae</taxon>
        <taxon>Lithodesmiophycidae</taxon>
        <taxon>Lithodesmiales</taxon>
        <taxon>Lithodesmiaceae</taxon>
        <taxon>Ditylum</taxon>
    </lineage>
</organism>
<sequence>MLTQLMSSILAEGCVQASFSDTKQRRARSIEIEYGNCAMMTLFFLCHSHEIAPSIVRQPSLIQSLLHLATQHGSAYYALSLKAAECIHLVTTGFVEKKRHTRQEVSQACNNVLMKSLADILCMSKHFQAKCSALQGLNVLIEDDVSCFEKLIHSSEISCNNLLDAMILLHQKKCEHISEEDKKEVLIASVGLAMKIVTVARRGEMQVAYSYALQALLSFLENSKVRNDEKILKKITMETESLGSSVVQANVGGMIETLSQVAGDVLCPLPSRIHATRAILNLSRDPANLESMAKNPAVIDGLMQAAAVRDGNEEQVNLLRGMAVKAITNLASQVTNRRILAKKMGLMPFLIRLARSIQTPRESSSSSEHHLKVLKDDLRGIISMLVMAM</sequence>
<evidence type="ECO:0000313" key="1">
    <source>
        <dbReference type="EMBL" id="CAD9320328.1"/>
    </source>
</evidence>
<gene>
    <name evidence="1" type="ORF">DBRI1063_LOCUS5891</name>
</gene>
<dbReference type="Gene3D" id="1.25.10.10">
    <property type="entry name" value="Leucine-rich Repeat Variant"/>
    <property type="match status" value="1"/>
</dbReference>
<dbReference type="EMBL" id="HBGN01009180">
    <property type="protein sequence ID" value="CAD9320328.1"/>
    <property type="molecule type" value="Transcribed_RNA"/>
</dbReference>
<name>A0A7S1YV92_9STRA</name>